<dbReference type="GeneID" id="37220912"/>
<keyword evidence="4 6" id="KW-0009">Actin-binding</keyword>
<dbReference type="OrthoDB" id="421374at2759"/>
<organism evidence="7 8">
    <name type="scientific">Aspergillus ibericus CBS 121593</name>
    <dbReference type="NCBI Taxonomy" id="1448316"/>
    <lineage>
        <taxon>Eukaryota</taxon>
        <taxon>Fungi</taxon>
        <taxon>Dikarya</taxon>
        <taxon>Ascomycota</taxon>
        <taxon>Pezizomycotina</taxon>
        <taxon>Eurotiomycetes</taxon>
        <taxon>Eurotiomycetidae</taxon>
        <taxon>Eurotiales</taxon>
        <taxon>Aspergillaceae</taxon>
        <taxon>Aspergillus</taxon>
        <taxon>Aspergillus subgen. Circumdati</taxon>
    </lineage>
</organism>
<evidence type="ECO:0000313" key="8">
    <source>
        <dbReference type="Proteomes" id="UP000249402"/>
    </source>
</evidence>
<dbReference type="InterPro" id="IPR048278">
    <property type="entry name" value="PFN"/>
</dbReference>
<evidence type="ECO:0000256" key="3">
    <source>
        <dbReference type="ARBA" id="ARBA00022490"/>
    </source>
</evidence>
<evidence type="ECO:0000256" key="1">
    <source>
        <dbReference type="ARBA" id="ARBA00004245"/>
    </source>
</evidence>
<keyword evidence="8" id="KW-1185">Reference proteome</keyword>
<proteinExistence type="inferred from homology"/>
<dbReference type="STRING" id="1448316.A0A395GTE8"/>
<gene>
    <name evidence="7" type="ORF">BO80DRAFT_362213</name>
</gene>
<keyword evidence="3" id="KW-0963">Cytoplasm</keyword>
<evidence type="ECO:0000256" key="5">
    <source>
        <dbReference type="ARBA" id="ARBA00023212"/>
    </source>
</evidence>
<sequence>PEEVQSLLKGLSDASPLYSDGIYFEGQRYLVVLANERFIHGKKDKEAVYAVKTNQTFILAHSPEWVQQPEAAKVDEHLGDYLIGAGL</sequence>
<dbReference type="SMART" id="SM00392">
    <property type="entry name" value="PROF"/>
    <property type="match status" value="1"/>
</dbReference>
<dbReference type="GO" id="GO:0005856">
    <property type="term" value="C:cytoskeleton"/>
    <property type="evidence" value="ECO:0007669"/>
    <property type="project" value="UniProtKB-SubCell"/>
</dbReference>
<feature type="non-terminal residue" evidence="7">
    <location>
        <position position="1"/>
    </location>
</feature>
<dbReference type="EMBL" id="KZ824455">
    <property type="protein sequence ID" value="RAK98228.1"/>
    <property type="molecule type" value="Genomic_DNA"/>
</dbReference>
<evidence type="ECO:0000256" key="2">
    <source>
        <dbReference type="ARBA" id="ARBA00010058"/>
    </source>
</evidence>
<dbReference type="InterPro" id="IPR005455">
    <property type="entry name" value="PFN_euk"/>
</dbReference>
<evidence type="ECO:0000256" key="6">
    <source>
        <dbReference type="RuleBase" id="RU003909"/>
    </source>
</evidence>
<comment type="subcellular location">
    <subcellularLocation>
        <location evidence="1">Cytoplasm</location>
        <location evidence="1">Cytoskeleton</location>
    </subcellularLocation>
</comment>
<dbReference type="RefSeq" id="XP_025572556.1">
    <property type="nucleotide sequence ID" value="XM_025716047.1"/>
</dbReference>
<reference evidence="7 8" key="1">
    <citation type="submission" date="2018-02" db="EMBL/GenBank/DDBJ databases">
        <title>The genomes of Aspergillus section Nigri reveals drivers in fungal speciation.</title>
        <authorList>
            <consortium name="DOE Joint Genome Institute"/>
            <person name="Vesth T.C."/>
            <person name="Nybo J."/>
            <person name="Theobald S."/>
            <person name="Brandl J."/>
            <person name="Frisvad J.C."/>
            <person name="Nielsen K.F."/>
            <person name="Lyhne E.K."/>
            <person name="Kogle M.E."/>
            <person name="Kuo A."/>
            <person name="Riley R."/>
            <person name="Clum A."/>
            <person name="Nolan M."/>
            <person name="Lipzen A."/>
            <person name="Salamov A."/>
            <person name="Henrissat B."/>
            <person name="Wiebenga A."/>
            <person name="De vries R.P."/>
            <person name="Grigoriev I.V."/>
            <person name="Mortensen U.H."/>
            <person name="Andersen M.R."/>
            <person name="Baker S.E."/>
        </authorList>
    </citation>
    <scope>NUCLEOTIDE SEQUENCE [LARGE SCALE GENOMIC DNA]</scope>
    <source>
        <strain evidence="7 8">CBS 121593</strain>
    </source>
</reference>
<comment type="similarity">
    <text evidence="2 6">Belongs to the profilin family.</text>
</comment>
<dbReference type="CDD" id="cd00148">
    <property type="entry name" value="PROF"/>
    <property type="match status" value="1"/>
</dbReference>
<dbReference type="Proteomes" id="UP000249402">
    <property type="component" value="Unassembled WGS sequence"/>
</dbReference>
<dbReference type="SUPFAM" id="SSF55770">
    <property type="entry name" value="Profilin (actin-binding protein)"/>
    <property type="match status" value="1"/>
</dbReference>
<accession>A0A395GTE8</accession>
<dbReference type="AlphaFoldDB" id="A0A395GTE8"/>
<dbReference type="Pfam" id="PF00235">
    <property type="entry name" value="Profilin"/>
    <property type="match status" value="1"/>
</dbReference>
<dbReference type="InterPro" id="IPR036140">
    <property type="entry name" value="PFN_sf"/>
</dbReference>
<name>A0A395GTE8_9EURO</name>
<dbReference type="GO" id="GO:0003785">
    <property type="term" value="F:actin monomer binding"/>
    <property type="evidence" value="ECO:0007669"/>
    <property type="project" value="TreeGrafter"/>
</dbReference>
<dbReference type="VEuPathDB" id="FungiDB:BO80DRAFT_362213"/>
<dbReference type="PANTHER" id="PTHR11604">
    <property type="entry name" value="PROFILIN"/>
    <property type="match status" value="1"/>
</dbReference>
<dbReference type="GO" id="GO:0005938">
    <property type="term" value="C:cell cortex"/>
    <property type="evidence" value="ECO:0007669"/>
    <property type="project" value="TreeGrafter"/>
</dbReference>
<evidence type="ECO:0000313" key="7">
    <source>
        <dbReference type="EMBL" id="RAK98228.1"/>
    </source>
</evidence>
<evidence type="ECO:0000256" key="4">
    <source>
        <dbReference type="ARBA" id="ARBA00023203"/>
    </source>
</evidence>
<dbReference type="PANTHER" id="PTHR11604:SF0">
    <property type="entry name" value="PROFILIN"/>
    <property type="match status" value="1"/>
</dbReference>
<protein>
    <recommendedName>
        <fullName evidence="6">Profilin</fullName>
    </recommendedName>
</protein>
<dbReference type="Gene3D" id="3.30.450.30">
    <property type="entry name" value="Dynein light chain 2a, cytoplasmic"/>
    <property type="match status" value="1"/>
</dbReference>
<keyword evidence="5" id="KW-0206">Cytoskeleton</keyword>